<dbReference type="AlphaFoldDB" id="A0A1Y5TVC1"/>
<dbReference type="EMBL" id="FWFO01000009">
    <property type="protein sequence ID" value="SLN74086.1"/>
    <property type="molecule type" value="Genomic_DNA"/>
</dbReference>
<dbReference type="PANTHER" id="PTHR21485">
    <property type="entry name" value="HAD SUPERFAMILY MEMBERS CMAS AND KDSC"/>
    <property type="match status" value="1"/>
</dbReference>
<reference evidence="1 2" key="1">
    <citation type="submission" date="2017-03" db="EMBL/GenBank/DDBJ databases">
        <authorList>
            <person name="Afonso C.L."/>
            <person name="Miller P.J."/>
            <person name="Scott M.A."/>
            <person name="Spackman E."/>
            <person name="Goraichik I."/>
            <person name="Dimitrov K.M."/>
            <person name="Suarez D.L."/>
            <person name="Swayne D.E."/>
        </authorList>
    </citation>
    <scope>NUCLEOTIDE SEQUENCE [LARGE SCALE GENOMIC DNA]</scope>
    <source>
        <strain evidence="1 2">CECT 7639</strain>
    </source>
</reference>
<dbReference type="Gene3D" id="3.90.550.10">
    <property type="entry name" value="Spore Coat Polysaccharide Biosynthesis Protein SpsA, Chain A"/>
    <property type="match status" value="1"/>
</dbReference>
<dbReference type="InterPro" id="IPR050793">
    <property type="entry name" value="CMP-NeuNAc_synthase"/>
</dbReference>
<dbReference type="SUPFAM" id="SSF53448">
    <property type="entry name" value="Nucleotide-diphospho-sugar transferases"/>
    <property type="match status" value="1"/>
</dbReference>
<dbReference type="Pfam" id="PF02348">
    <property type="entry name" value="CTP_transf_3"/>
    <property type="match status" value="1"/>
</dbReference>
<keyword evidence="1" id="KW-0808">Transferase</keyword>
<dbReference type="CDD" id="cd02513">
    <property type="entry name" value="CMP-NeuAc_Synthase"/>
    <property type="match status" value="1"/>
</dbReference>
<keyword evidence="2" id="KW-1185">Reference proteome</keyword>
<dbReference type="PANTHER" id="PTHR21485:SF6">
    <property type="entry name" value="N-ACYLNEURAMINATE CYTIDYLYLTRANSFERASE-RELATED"/>
    <property type="match status" value="1"/>
</dbReference>
<dbReference type="GO" id="GO:0008781">
    <property type="term" value="F:N-acylneuraminate cytidylyltransferase activity"/>
    <property type="evidence" value="ECO:0007669"/>
    <property type="project" value="TreeGrafter"/>
</dbReference>
<name>A0A1Y5TVC1_9RHOB</name>
<proteinExistence type="predicted"/>
<sequence>MILSSICARGGSKGVKNKNLRMIAGRPLIAHTVQQILDSGLFEHIAISSDSDAILDAAGKAGADILIKRPDELATDTAAKLPVIQHCFQQAEATTGKTFSHLIDLDATAPLRAVSDITAVADLLKQPGTTNVITGAPARRSPYFNLVECDENGVPSLSKAPKGAVVRRQDAPECYDMNASIYGWTRAALFDQASLFEPGTRLHVMPEDRSVDIDSELDFQFVEMLMNARQQAEGADHA</sequence>
<dbReference type="Proteomes" id="UP000193077">
    <property type="component" value="Unassembled WGS sequence"/>
</dbReference>
<organism evidence="1 2">
    <name type="scientific">Falsiruegeria litorea R37</name>
    <dbReference type="NCBI Taxonomy" id="1200284"/>
    <lineage>
        <taxon>Bacteria</taxon>
        <taxon>Pseudomonadati</taxon>
        <taxon>Pseudomonadota</taxon>
        <taxon>Alphaproteobacteria</taxon>
        <taxon>Rhodobacterales</taxon>
        <taxon>Roseobacteraceae</taxon>
        <taxon>Falsiruegeria</taxon>
    </lineage>
</organism>
<keyword evidence="1" id="KW-0548">Nucleotidyltransferase</keyword>
<dbReference type="EC" id="2.7.7.82" evidence="1"/>
<protein>
    <submittedName>
        <fullName evidence="1">CMP-N,N'-diacetyllegionaminic acid synthase</fullName>
        <ecNumber evidence="1">2.7.7.82</ecNumber>
    </submittedName>
</protein>
<evidence type="ECO:0000313" key="2">
    <source>
        <dbReference type="Proteomes" id="UP000193077"/>
    </source>
</evidence>
<dbReference type="InterPro" id="IPR003329">
    <property type="entry name" value="Cytidylyl_trans"/>
</dbReference>
<dbReference type="RefSeq" id="WP_207559714.1">
    <property type="nucleotide sequence ID" value="NZ_FWFO01000009.1"/>
</dbReference>
<accession>A0A1Y5TVC1</accession>
<gene>
    <name evidence="1" type="primary">legF</name>
    <name evidence="1" type="ORF">TRL7639_04488</name>
</gene>
<evidence type="ECO:0000313" key="1">
    <source>
        <dbReference type="EMBL" id="SLN74086.1"/>
    </source>
</evidence>
<dbReference type="InterPro" id="IPR029044">
    <property type="entry name" value="Nucleotide-diphossugar_trans"/>
</dbReference>